<comment type="caution">
    <text evidence="1">The sequence shown here is derived from an EMBL/GenBank/DDBJ whole genome shotgun (WGS) entry which is preliminary data.</text>
</comment>
<keyword evidence="2" id="KW-1185">Reference proteome</keyword>
<evidence type="ECO:0000313" key="1">
    <source>
        <dbReference type="EMBL" id="OAT31652.1"/>
    </source>
</evidence>
<protein>
    <submittedName>
        <fullName evidence="1">Uncharacterized protein</fullName>
    </submittedName>
</protein>
<dbReference type="Proteomes" id="UP000078407">
    <property type="component" value="Unassembled WGS sequence"/>
</dbReference>
<sequence>MNHSDYLRVHMEAERKIALSLEKGIKLFQENSKEVMSSIYSGVERATWYSACFFDEYQDVCQELREEDKRMIAAINEVFKRNDVILDMIELYVKYVLDNFNENSRTNIITQITGYLAKNRVRFVTKSTISYVIAKSISESIGFTAKIRTAIAKLSNVTLTLLGFYSYVQKAALSARRLKLLNPPFYQILHHENIEMLYFIIEPVLQKNIGYLNTTLSERDAITILRDIVK</sequence>
<reference evidence="1 2" key="1">
    <citation type="submission" date="2016-04" db="EMBL/GenBank/DDBJ databases">
        <title>ATOL: Assembling a taxonomically balanced genome-scale reconstruction of the evolutionary history of the Enterobacteriaceae.</title>
        <authorList>
            <person name="Plunkett G.III."/>
            <person name="Neeno-Eckwall E.C."/>
            <person name="Glasner J.D."/>
            <person name="Perna N.T."/>
        </authorList>
    </citation>
    <scope>NUCLEOTIDE SEQUENCE [LARGE SCALE GENOMIC DNA]</scope>
    <source>
        <strain evidence="1 2">ATCC 51602</strain>
    </source>
</reference>
<organism evidence="1 2">
    <name type="scientific">Buttiauxella ferragutiae ATCC 51602</name>
    <dbReference type="NCBI Taxonomy" id="1354252"/>
    <lineage>
        <taxon>Bacteria</taxon>
        <taxon>Pseudomonadati</taxon>
        <taxon>Pseudomonadota</taxon>
        <taxon>Gammaproteobacteria</taxon>
        <taxon>Enterobacterales</taxon>
        <taxon>Enterobacteriaceae</taxon>
        <taxon>Buttiauxella</taxon>
    </lineage>
</organism>
<name>A0ABX2WCY5_9ENTR</name>
<dbReference type="RefSeq" id="WP_064541117.1">
    <property type="nucleotide sequence ID" value="NZ_LXEQ01000011.1"/>
</dbReference>
<accession>A0ABX2WCY5</accession>
<gene>
    <name evidence="1" type="ORF">M976_00589</name>
</gene>
<proteinExistence type="predicted"/>
<evidence type="ECO:0000313" key="2">
    <source>
        <dbReference type="Proteomes" id="UP000078407"/>
    </source>
</evidence>
<dbReference type="EMBL" id="LXEQ01000011">
    <property type="protein sequence ID" value="OAT31652.1"/>
    <property type="molecule type" value="Genomic_DNA"/>
</dbReference>